<dbReference type="GO" id="GO:0030170">
    <property type="term" value="F:pyridoxal phosphate binding"/>
    <property type="evidence" value="ECO:0007669"/>
    <property type="project" value="TreeGrafter"/>
</dbReference>
<comment type="cofactor">
    <cofactor evidence="1">
        <name>pyridoxal 5'-phosphate</name>
        <dbReference type="ChEBI" id="CHEBI:597326"/>
    </cofactor>
</comment>
<evidence type="ECO:0000256" key="3">
    <source>
        <dbReference type="ARBA" id="ARBA00022679"/>
    </source>
</evidence>
<dbReference type="FunFam" id="3.40.640.10:FF:000090">
    <property type="entry name" value="Pyridoxal phosphate-dependent aminotransferase"/>
    <property type="match status" value="1"/>
</dbReference>
<reference evidence="9 10" key="1">
    <citation type="journal article" date="2016" name="Nat. Commun.">
        <title>Thousands of microbial genomes shed light on interconnected biogeochemical processes in an aquifer system.</title>
        <authorList>
            <person name="Anantharaman K."/>
            <person name="Brown C.T."/>
            <person name="Hug L.A."/>
            <person name="Sharon I."/>
            <person name="Castelle C.J."/>
            <person name="Probst A.J."/>
            <person name="Thomas B.C."/>
            <person name="Singh A."/>
            <person name="Wilkins M.J."/>
            <person name="Karaoz U."/>
            <person name="Brodie E.L."/>
            <person name="Williams K.H."/>
            <person name="Hubbard S.S."/>
            <person name="Banfield J.F."/>
        </authorList>
    </citation>
    <scope>NUCLEOTIDE SEQUENCE [LARGE SCALE GENOMIC DNA]</scope>
</reference>
<organism evidence="9 10">
    <name type="scientific">Candidatus Jorgensenbacteria bacterium RIFCSPLOWO2_01_FULL_45_25b</name>
    <dbReference type="NCBI Taxonomy" id="1798471"/>
    <lineage>
        <taxon>Bacteria</taxon>
        <taxon>Candidatus Joergenseniibacteriota</taxon>
    </lineage>
</organism>
<dbReference type="InterPro" id="IPR000653">
    <property type="entry name" value="DegT/StrS_aminotransferase"/>
</dbReference>
<dbReference type="SUPFAM" id="SSF53383">
    <property type="entry name" value="PLP-dependent transferases"/>
    <property type="match status" value="1"/>
</dbReference>
<dbReference type="AlphaFoldDB" id="A0A1F6BU18"/>
<dbReference type="EMBL" id="MFKK01000029">
    <property type="protein sequence ID" value="OGG40272.1"/>
    <property type="molecule type" value="Genomic_DNA"/>
</dbReference>
<sequence>MIKHIPVSEPNIGEREKELVMDAIKKGDISGTHGEYIKKFEEGFSNYVGCGYGIATSNGTTALHLALVSLGIGKGDEVLVSTFTNMASCFAILYCGATPVPIDIEEDTWNINPALLEEKITANTKAILIVHIYGHPVDMDPILEVARKHNLKVIEDAAEAHGAEYKGKKVGSLGDVACWSFYANKILTTGEGGMLTTNNPELAEKARSLRSFSYGKEHRFMHEDIGFNYRLTNLQAALGCAQLEQIEEIIAKKRQIAQWYKDALKDVQELQLPVEKPYAKNVYWMFHIVLQGKWEEKRDEVIRRLKNEGVETREAFIPYNMQKIMIEKGMTKSETCPIANKIGKSGFYLPSGINLSCEDVEYVATSLKKSLELS</sequence>
<comment type="caution">
    <text evidence="9">The sequence shown here is derived from an EMBL/GenBank/DDBJ whole genome shotgun (WGS) entry which is preliminary data.</text>
</comment>
<feature type="active site" description="Proton acceptor" evidence="6">
    <location>
        <position position="185"/>
    </location>
</feature>
<dbReference type="PIRSF" id="PIRSF000390">
    <property type="entry name" value="PLP_StrS"/>
    <property type="match status" value="1"/>
</dbReference>
<evidence type="ECO:0000256" key="7">
    <source>
        <dbReference type="PIRSR" id="PIRSR000390-2"/>
    </source>
</evidence>
<dbReference type="Gene3D" id="3.90.1150.10">
    <property type="entry name" value="Aspartate Aminotransferase, domain 1"/>
    <property type="match status" value="1"/>
</dbReference>
<dbReference type="GO" id="GO:0000271">
    <property type="term" value="P:polysaccharide biosynthetic process"/>
    <property type="evidence" value="ECO:0007669"/>
    <property type="project" value="TreeGrafter"/>
</dbReference>
<evidence type="ECO:0000256" key="8">
    <source>
        <dbReference type="RuleBase" id="RU004508"/>
    </source>
</evidence>
<evidence type="ECO:0000313" key="10">
    <source>
        <dbReference type="Proteomes" id="UP000176996"/>
    </source>
</evidence>
<dbReference type="Pfam" id="PF01041">
    <property type="entry name" value="DegT_DnrJ_EryC1"/>
    <property type="match status" value="1"/>
</dbReference>
<evidence type="ECO:0000313" key="9">
    <source>
        <dbReference type="EMBL" id="OGG40272.1"/>
    </source>
</evidence>
<keyword evidence="2 9" id="KW-0032">Aminotransferase</keyword>
<evidence type="ECO:0000256" key="1">
    <source>
        <dbReference type="ARBA" id="ARBA00001933"/>
    </source>
</evidence>
<dbReference type="CDD" id="cd00616">
    <property type="entry name" value="AHBA_syn"/>
    <property type="match status" value="1"/>
</dbReference>
<comment type="similarity">
    <text evidence="5 8">Belongs to the DegT/DnrJ/EryC1 family.</text>
</comment>
<dbReference type="STRING" id="1798471.A3A21_02900"/>
<feature type="modified residue" description="N6-(pyridoxal phosphate)lysine" evidence="7">
    <location>
        <position position="185"/>
    </location>
</feature>
<dbReference type="InterPro" id="IPR015422">
    <property type="entry name" value="PyrdxlP-dep_Trfase_small"/>
</dbReference>
<evidence type="ECO:0000256" key="6">
    <source>
        <dbReference type="PIRSR" id="PIRSR000390-1"/>
    </source>
</evidence>
<keyword evidence="4 7" id="KW-0663">Pyridoxal phosphate</keyword>
<evidence type="ECO:0000256" key="5">
    <source>
        <dbReference type="ARBA" id="ARBA00037999"/>
    </source>
</evidence>
<proteinExistence type="inferred from homology"/>
<dbReference type="InterPro" id="IPR015424">
    <property type="entry name" value="PyrdxlP-dep_Trfase"/>
</dbReference>
<dbReference type="PANTHER" id="PTHR30244:SF34">
    <property type="entry name" value="DTDP-4-AMINO-4,6-DIDEOXYGALACTOSE TRANSAMINASE"/>
    <property type="match status" value="1"/>
</dbReference>
<evidence type="ECO:0000256" key="4">
    <source>
        <dbReference type="ARBA" id="ARBA00022898"/>
    </source>
</evidence>
<evidence type="ECO:0000256" key="2">
    <source>
        <dbReference type="ARBA" id="ARBA00022576"/>
    </source>
</evidence>
<protein>
    <submittedName>
        <fullName evidence="9">Glutamine--scyllo-inositol aminotransferase</fullName>
    </submittedName>
</protein>
<dbReference type="Proteomes" id="UP000176996">
    <property type="component" value="Unassembled WGS sequence"/>
</dbReference>
<dbReference type="GO" id="GO:0008483">
    <property type="term" value="F:transaminase activity"/>
    <property type="evidence" value="ECO:0007669"/>
    <property type="project" value="UniProtKB-KW"/>
</dbReference>
<dbReference type="Gene3D" id="3.40.640.10">
    <property type="entry name" value="Type I PLP-dependent aspartate aminotransferase-like (Major domain)"/>
    <property type="match status" value="1"/>
</dbReference>
<keyword evidence="3 9" id="KW-0808">Transferase</keyword>
<dbReference type="InterPro" id="IPR015421">
    <property type="entry name" value="PyrdxlP-dep_Trfase_major"/>
</dbReference>
<accession>A0A1F6BU18</accession>
<dbReference type="PANTHER" id="PTHR30244">
    <property type="entry name" value="TRANSAMINASE"/>
    <property type="match status" value="1"/>
</dbReference>
<name>A0A1F6BU18_9BACT</name>
<gene>
    <name evidence="9" type="ORF">A3A21_02900</name>
</gene>